<organism evidence="1 2">
    <name type="scientific">Vagococcus hydrophili</name>
    <dbReference type="NCBI Taxonomy" id="2714947"/>
    <lineage>
        <taxon>Bacteria</taxon>
        <taxon>Bacillati</taxon>
        <taxon>Bacillota</taxon>
        <taxon>Bacilli</taxon>
        <taxon>Lactobacillales</taxon>
        <taxon>Enterococcaceae</taxon>
        <taxon>Vagococcus</taxon>
    </lineage>
</organism>
<keyword evidence="1" id="KW-0282">Flagellum</keyword>
<gene>
    <name evidence="1" type="ORF">G7082_12870</name>
</gene>
<reference evidence="1 2" key="1">
    <citation type="submission" date="2020-03" db="EMBL/GenBank/DDBJ databases">
        <title>Vagococcus sp. nov., isolated from beetles.</title>
        <authorList>
            <person name="Hyun D.-W."/>
            <person name="Bae J.-W."/>
        </authorList>
    </citation>
    <scope>NUCLEOTIDE SEQUENCE [LARGE SCALE GENOMIC DNA]</scope>
    <source>
        <strain evidence="1 2">HDW17B</strain>
    </source>
</reference>
<dbReference type="GO" id="GO:0044780">
    <property type="term" value="P:bacterial-type flagellum assembly"/>
    <property type="evidence" value="ECO:0007669"/>
    <property type="project" value="InterPro"/>
</dbReference>
<accession>A0A6G8AW60</accession>
<dbReference type="KEGG" id="vhy:G7082_12870"/>
<dbReference type="EMBL" id="CP049887">
    <property type="protein sequence ID" value="QIL49321.1"/>
    <property type="molecule type" value="Genomic_DNA"/>
</dbReference>
<dbReference type="InterPro" id="IPR036679">
    <property type="entry name" value="FlgN-like_sf"/>
</dbReference>
<evidence type="ECO:0000313" key="2">
    <source>
        <dbReference type="Proteomes" id="UP000501747"/>
    </source>
</evidence>
<dbReference type="SUPFAM" id="SSF140566">
    <property type="entry name" value="FlgN-like"/>
    <property type="match status" value="1"/>
</dbReference>
<keyword evidence="2" id="KW-1185">Reference proteome</keyword>
<dbReference type="Proteomes" id="UP000501747">
    <property type="component" value="Chromosome"/>
</dbReference>
<evidence type="ECO:0000313" key="1">
    <source>
        <dbReference type="EMBL" id="QIL49321.1"/>
    </source>
</evidence>
<name>A0A6G8AW60_9ENTE</name>
<keyword evidence="1" id="KW-0969">Cilium</keyword>
<sequence length="120" mass="13498">METTKQLTPLLKQLIRILKKENKALIESDGVKIEKISKQKETIADSLKLVTSIPSDNEKKLLLEVKQLQDDNLLLTQQAISFNDNFLKVVGDAAQKTNATYSRQGSLQKQTDVGFINHSM</sequence>
<proteinExistence type="predicted"/>
<dbReference type="AlphaFoldDB" id="A0A6G8AW60"/>
<keyword evidence="1" id="KW-0966">Cell projection</keyword>
<protein>
    <submittedName>
        <fullName evidence="1">Flagellar protein FlgN</fullName>
    </submittedName>
</protein>
<dbReference type="RefSeq" id="WP_166035517.1">
    <property type="nucleotide sequence ID" value="NZ_CP049887.1"/>
</dbReference>